<dbReference type="Proteomes" id="UP000078532">
    <property type="component" value="Unassembled WGS sequence"/>
</dbReference>
<dbReference type="PANTHER" id="PTHR30461:SF23">
    <property type="entry name" value="DNA RECOMBINASE-RELATED"/>
    <property type="match status" value="1"/>
</dbReference>
<dbReference type="InterPro" id="IPR050639">
    <property type="entry name" value="SSR_resolvase"/>
</dbReference>
<dbReference type="SUPFAM" id="SSF53041">
    <property type="entry name" value="Resolvase-like"/>
    <property type="match status" value="1"/>
</dbReference>
<dbReference type="Gene3D" id="3.40.50.1390">
    <property type="entry name" value="Resolvase, N-terminal catalytic domain"/>
    <property type="match status" value="1"/>
</dbReference>
<dbReference type="EMBL" id="LYVF01000183">
    <property type="protein sequence ID" value="OAT80258.1"/>
    <property type="molecule type" value="Genomic_DNA"/>
</dbReference>
<gene>
    <name evidence="3" type="ORF">A6M21_13965</name>
</gene>
<dbReference type="SMART" id="SM00857">
    <property type="entry name" value="Resolvase"/>
    <property type="match status" value="1"/>
</dbReference>
<sequence length="561" mass="64738">MARTLKKIAPLQEPAIVCGGYVRSSRVERDEEKVSPEMQEKEFTRYAEHKGWILPPEHIKYDLNKSAFRIHYSRRKGLMELLEMAQRGKIKKLLVYKFSRFGRKYFQELVDKFEEAGCDVVSVREDIDISTPAGRMFRNMIGVINQFYSEDTSEWITDSQETNILNGRFNGGREFYGAVWNPEQKVFEKDPVNARVVLTLFKKRVDGYGRELLVKMLHNSPEVFGCFSSVPSPAGGEWWDGTSVAYLLSNVKYIGLLQRGGLYYGGERINCPVILDGTEYSNWEDYLIRKHELSPEDARAQVEGALKRDYWAIPSPIVPLSLWNQAQRVILADKARHSRVKSSPHLLSGLICDARNGAPYQVKTQDQDHPPRYINKIRKLRGPTACNSKMLDGGSVEKRIVTEVLTLAQDDDFWGEIRSQYLALSREAAPTLDRKRMEKEIKTLEQALHQLEDDRYRKQVISAEQFARLNKQYLADLEELKRKLITMDTPEVEVLANIDTFQATIQNLAEAWQELDLVESRAALRAVIKKILVHEDHLTLDGNFFTREIYPIYSTDHVMFF</sequence>
<dbReference type="AlphaFoldDB" id="A0A1B7LBZ2"/>
<accession>A0A1B7LBZ2</accession>
<dbReference type="GO" id="GO:0000150">
    <property type="term" value="F:DNA strand exchange activity"/>
    <property type="evidence" value="ECO:0007669"/>
    <property type="project" value="InterPro"/>
</dbReference>
<dbReference type="InterPro" id="IPR006119">
    <property type="entry name" value="Resolv_N"/>
</dbReference>
<keyword evidence="1" id="KW-0175">Coiled coil</keyword>
<evidence type="ECO:0000313" key="3">
    <source>
        <dbReference type="EMBL" id="OAT80258.1"/>
    </source>
</evidence>
<dbReference type="OrthoDB" id="2048832at2"/>
<dbReference type="RefSeq" id="WP_066670052.1">
    <property type="nucleotide sequence ID" value="NZ_LYVF01000183.1"/>
</dbReference>
<comment type="caution">
    <text evidence="3">The sequence shown here is derived from an EMBL/GenBank/DDBJ whole genome shotgun (WGS) entry which is preliminary data.</text>
</comment>
<dbReference type="Pfam" id="PF00239">
    <property type="entry name" value="Resolvase"/>
    <property type="match status" value="1"/>
</dbReference>
<keyword evidence="4" id="KW-1185">Reference proteome</keyword>
<name>A0A1B7LBZ2_9FIRM</name>
<dbReference type="STRING" id="1838280.A6M21_13965"/>
<proteinExistence type="predicted"/>
<dbReference type="Gene3D" id="3.90.1750.20">
    <property type="entry name" value="Putative Large Serine Recombinase, Chain B, Domain 2"/>
    <property type="match status" value="1"/>
</dbReference>
<dbReference type="InterPro" id="IPR036162">
    <property type="entry name" value="Resolvase-like_N_sf"/>
</dbReference>
<organism evidence="3 4">
    <name type="scientific">Desulfotomaculum copahuensis</name>
    <dbReference type="NCBI Taxonomy" id="1838280"/>
    <lineage>
        <taxon>Bacteria</taxon>
        <taxon>Bacillati</taxon>
        <taxon>Bacillota</taxon>
        <taxon>Clostridia</taxon>
        <taxon>Eubacteriales</taxon>
        <taxon>Desulfotomaculaceae</taxon>
        <taxon>Desulfotomaculum</taxon>
    </lineage>
</organism>
<protein>
    <recommendedName>
        <fullName evidence="2">Resolvase/invertase-type recombinase catalytic domain-containing protein</fullName>
    </recommendedName>
</protein>
<feature type="domain" description="Resolvase/invertase-type recombinase catalytic" evidence="2">
    <location>
        <begin position="17"/>
        <end position="171"/>
    </location>
</feature>
<dbReference type="InterPro" id="IPR038109">
    <property type="entry name" value="DNA_bind_recomb_sf"/>
</dbReference>
<dbReference type="PANTHER" id="PTHR30461">
    <property type="entry name" value="DNA-INVERTASE FROM LAMBDOID PROPHAGE"/>
    <property type="match status" value="1"/>
</dbReference>
<dbReference type="CDD" id="cd00338">
    <property type="entry name" value="Ser_Recombinase"/>
    <property type="match status" value="1"/>
</dbReference>
<dbReference type="GO" id="GO:0003677">
    <property type="term" value="F:DNA binding"/>
    <property type="evidence" value="ECO:0007669"/>
    <property type="project" value="InterPro"/>
</dbReference>
<feature type="coiled-coil region" evidence="1">
    <location>
        <begin position="434"/>
        <end position="483"/>
    </location>
</feature>
<evidence type="ECO:0000313" key="4">
    <source>
        <dbReference type="Proteomes" id="UP000078532"/>
    </source>
</evidence>
<dbReference type="PROSITE" id="PS51736">
    <property type="entry name" value="RECOMBINASES_3"/>
    <property type="match status" value="1"/>
</dbReference>
<evidence type="ECO:0000256" key="1">
    <source>
        <dbReference type="SAM" id="Coils"/>
    </source>
</evidence>
<evidence type="ECO:0000259" key="2">
    <source>
        <dbReference type="PROSITE" id="PS51736"/>
    </source>
</evidence>
<reference evidence="3 4" key="1">
    <citation type="submission" date="2016-04" db="EMBL/GenBank/DDBJ databases">
        <authorList>
            <person name="Evans L.H."/>
            <person name="Alamgir A."/>
            <person name="Owens N."/>
            <person name="Weber N.D."/>
            <person name="Virtaneva K."/>
            <person name="Barbian K."/>
            <person name="Babar A."/>
            <person name="Rosenke K."/>
        </authorList>
    </citation>
    <scope>NUCLEOTIDE SEQUENCE [LARGE SCALE GENOMIC DNA]</scope>
    <source>
        <strain evidence="3 4">LMa1</strain>
    </source>
</reference>